<dbReference type="AlphaFoldDB" id="A0A1U7VDE2"/>
<dbReference type="Proteomes" id="UP000189701">
    <property type="component" value="Unplaced"/>
</dbReference>
<accession>A0A1U7VDE2</accession>
<gene>
    <name evidence="2" type="primary">LOC104217522</name>
</gene>
<reference evidence="2" key="2">
    <citation type="submission" date="2025-08" db="UniProtKB">
        <authorList>
            <consortium name="RefSeq"/>
        </authorList>
    </citation>
    <scope>IDENTIFICATION</scope>
    <source>
        <tissue evidence="2">Leaf</tissue>
    </source>
</reference>
<keyword evidence="1" id="KW-1185">Reference proteome</keyword>
<sequence>MVRGLIQLLLSNAHTHLSSSSHHNWMTPARHQQTRRRLQQFPVVSLFNFLTRETIPLKKTKKYSGFLLSFFRLSSQNQRHCLSIFVPKWRSVEFVCGFEIDCADSRSVFELCGCFGEFRDRVMVPFEVFDEALVLQFEDIIWYTLLYST</sequence>
<organism evidence="1 2">
    <name type="scientific">Nicotiana sylvestris</name>
    <name type="common">Wood tobacco</name>
    <name type="synonym">South American tobacco</name>
    <dbReference type="NCBI Taxonomy" id="4096"/>
    <lineage>
        <taxon>Eukaryota</taxon>
        <taxon>Viridiplantae</taxon>
        <taxon>Streptophyta</taxon>
        <taxon>Embryophyta</taxon>
        <taxon>Tracheophyta</taxon>
        <taxon>Spermatophyta</taxon>
        <taxon>Magnoliopsida</taxon>
        <taxon>eudicotyledons</taxon>
        <taxon>Gunneridae</taxon>
        <taxon>Pentapetalae</taxon>
        <taxon>asterids</taxon>
        <taxon>lamiids</taxon>
        <taxon>Solanales</taxon>
        <taxon>Solanaceae</taxon>
        <taxon>Nicotianoideae</taxon>
        <taxon>Nicotianeae</taxon>
        <taxon>Nicotiana</taxon>
    </lineage>
</organism>
<dbReference type="RefSeq" id="XP_009766102.1">
    <property type="nucleotide sequence ID" value="XM_009767800.1"/>
</dbReference>
<evidence type="ECO:0000313" key="1">
    <source>
        <dbReference type="Proteomes" id="UP000189701"/>
    </source>
</evidence>
<reference evidence="1" key="1">
    <citation type="journal article" date="2013" name="Genome Biol.">
        <title>Reference genomes and transcriptomes of Nicotiana sylvestris and Nicotiana tomentosiformis.</title>
        <authorList>
            <person name="Sierro N."/>
            <person name="Battey J.N."/>
            <person name="Ouadi S."/>
            <person name="Bovet L."/>
            <person name="Goepfert S."/>
            <person name="Bakaher N."/>
            <person name="Peitsch M.C."/>
            <person name="Ivanov N.V."/>
        </authorList>
    </citation>
    <scope>NUCLEOTIDE SEQUENCE [LARGE SCALE GENOMIC DNA]</scope>
</reference>
<evidence type="ECO:0000313" key="2">
    <source>
        <dbReference type="RefSeq" id="XP_009766102.1"/>
    </source>
</evidence>
<proteinExistence type="predicted"/>
<name>A0A1U7VDE2_NICSY</name>
<protein>
    <submittedName>
        <fullName evidence="2">Uncharacterized protein LOC104217522</fullName>
    </submittedName>
</protein>